<keyword evidence="8 10" id="KW-0239">DNA-directed DNA polymerase</keyword>
<feature type="domain" description="DNA polymerase III beta sliding clamp N-terminal" evidence="11">
    <location>
        <begin position="1"/>
        <end position="119"/>
    </location>
</feature>
<evidence type="ECO:0000313" key="14">
    <source>
        <dbReference type="EMBL" id="HIU52373.1"/>
    </source>
</evidence>
<sequence length="371" mass="41947">MKIVCYKDTILKAINSVVKAVASKTTMPILEGILIQTNDNEIKLTTYDLEIGIEYVMECDVKEQGSTVVNAIMFSEIIRKLPDTEIDISLDNNNLLVIECEGSLYKLATMNPDEFPELPKINIENSIQIEQNVLKNMIRRTIFAVSTEENRPIFTGCLFEVVNNKLNVVAVDGFRLAWRSSFLNIEANDFSAVIPGKTLNEVNKIILDSFDPIKIGVSKNQALFEMDNCKIVTRVLDGEFLNYSNVIPKNWDTRIKVNKMNLQNCFERISLISSSSTEKEKKYPVKVVVDIGKITISCTNQTGDAKEEIYVSTEGKNVEAGFNPKYFLDSLKVIDDEEIYVDFGSNISPCVIRPVDEGDYTYMILPIRLKE</sequence>
<comment type="caution">
    <text evidence="14">The sequence shown here is derived from an EMBL/GenBank/DDBJ whole genome shotgun (WGS) entry which is preliminary data.</text>
</comment>
<dbReference type="Pfam" id="PF02767">
    <property type="entry name" value="DNA_pol3_beta_2"/>
    <property type="match status" value="1"/>
</dbReference>
<accession>A0A9D1SAF6</accession>
<protein>
    <recommendedName>
        <fullName evidence="3 10">Beta sliding clamp</fullName>
    </recommendedName>
</protein>
<dbReference type="Gene3D" id="3.70.10.10">
    <property type="match status" value="1"/>
</dbReference>
<dbReference type="Proteomes" id="UP000824093">
    <property type="component" value="Unassembled WGS sequence"/>
</dbReference>
<evidence type="ECO:0000256" key="5">
    <source>
        <dbReference type="ARBA" id="ARBA00022679"/>
    </source>
</evidence>
<dbReference type="GO" id="GO:0003887">
    <property type="term" value="F:DNA-directed DNA polymerase activity"/>
    <property type="evidence" value="ECO:0007669"/>
    <property type="project" value="UniProtKB-UniRule"/>
</dbReference>
<dbReference type="GO" id="GO:0008408">
    <property type="term" value="F:3'-5' exonuclease activity"/>
    <property type="evidence" value="ECO:0007669"/>
    <property type="project" value="InterPro"/>
</dbReference>
<evidence type="ECO:0000259" key="12">
    <source>
        <dbReference type="Pfam" id="PF02767"/>
    </source>
</evidence>
<dbReference type="PANTHER" id="PTHR30478">
    <property type="entry name" value="DNA POLYMERASE III SUBUNIT BETA"/>
    <property type="match status" value="1"/>
</dbReference>
<dbReference type="SUPFAM" id="SSF55979">
    <property type="entry name" value="DNA clamp"/>
    <property type="match status" value="3"/>
</dbReference>
<dbReference type="InterPro" id="IPR022634">
    <property type="entry name" value="DNA_polIII_beta_N"/>
</dbReference>
<name>A0A9D1SAF6_9FIRM</name>
<evidence type="ECO:0000256" key="6">
    <source>
        <dbReference type="ARBA" id="ARBA00022695"/>
    </source>
</evidence>
<evidence type="ECO:0000256" key="1">
    <source>
        <dbReference type="ARBA" id="ARBA00004496"/>
    </source>
</evidence>
<keyword evidence="6 10" id="KW-0548">Nucleotidyltransferase</keyword>
<feature type="domain" description="DNA polymerase III beta sliding clamp central" evidence="12">
    <location>
        <begin position="128"/>
        <end position="240"/>
    </location>
</feature>
<comment type="subunit">
    <text evidence="10">Forms a ring-shaped head-to-tail homodimer around DNA.</text>
</comment>
<dbReference type="SMART" id="SM00480">
    <property type="entry name" value="POL3Bc"/>
    <property type="match status" value="1"/>
</dbReference>
<dbReference type="GO" id="GO:0005737">
    <property type="term" value="C:cytoplasm"/>
    <property type="evidence" value="ECO:0007669"/>
    <property type="project" value="UniProtKB-SubCell"/>
</dbReference>
<dbReference type="PANTHER" id="PTHR30478:SF0">
    <property type="entry name" value="BETA SLIDING CLAMP"/>
    <property type="match status" value="1"/>
</dbReference>
<dbReference type="InterPro" id="IPR046938">
    <property type="entry name" value="DNA_clamp_sf"/>
</dbReference>
<keyword evidence="9" id="KW-0238">DNA-binding</keyword>
<dbReference type="InterPro" id="IPR001001">
    <property type="entry name" value="DNA_polIII_beta"/>
</dbReference>
<dbReference type="Pfam" id="PF00712">
    <property type="entry name" value="DNA_pol3_beta"/>
    <property type="match status" value="1"/>
</dbReference>
<evidence type="ECO:0000259" key="11">
    <source>
        <dbReference type="Pfam" id="PF00712"/>
    </source>
</evidence>
<dbReference type="EMBL" id="DVNH01000056">
    <property type="protein sequence ID" value="HIU52373.1"/>
    <property type="molecule type" value="Genomic_DNA"/>
</dbReference>
<dbReference type="CDD" id="cd00140">
    <property type="entry name" value="beta_clamp"/>
    <property type="match status" value="1"/>
</dbReference>
<evidence type="ECO:0000256" key="10">
    <source>
        <dbReference type="PIRNR" id="PIRNR000804"/>
    </source>
</evidence>
<reference evidence="14" key="1">
    <citation type="submission" date="2020-10" db="EMBL/GenBank/DDBJ databases">
        <authorList>
            <person name="Gilroy R."/>
        </authorList>
    </citation>
    <scope>NUCLEOTIDE SEQUENCE</scope>
    <source>
        <strain evidence="14">CHK195-15760</strain>
    </source>
</reference>
<gene>
    <name evidence="14" type="primary">dnaN</name>
    <name evidence="14" type="ORF">IAB70_07190</name>
</gene>
<dbReference type="PIRSF" id="PIRSF000804">
    <property type="entry name" value="DNA_pol_III_b"/>
    <property type="match status" value="1"/>
</dbReference>
<evidence type="ECO:0000256" key="7">
    <source>
        <dbReference type="ARBA" id="ARBA00022705"/>
    </source>
</evidence>
<keyword evidence="4 10" id="KW-0963">Cytoplasm</keyword>
<keyword evidence="7 10" id="KW-0235">DNA replication</keyword>
<dbReference type="InterPro" id="IPR022635">
    <property type="entry name" value="DNA_polIII_beta_C"/>
</dbReference>
<dbReference type="GO" id="GO:0006271">
    <property type="term" value="P:DNA strand elongation involved in DNA replication"/>
    <property type="evidence" value="ECO:0007669"/>
    <property type="project" value="TreeGrafter"/>
</dbReference>
<comment type="function">
    <text evidence="10">Confers DNA tethering and processivity to DNA polymerases and other proteins. Acts as a clamp, forming a ring around DNA (a reaction catalyzed by the clamp-loading complex) which diffuses in an ATP-independent manner freely and bidirectionally along dsDNA. Initially characterized for its ability to contact the catalytic subunit of DNA polymerase III (Pol III), a complex, multichain enzyme responsible for most of the replicative synthesis in bacteria; Pol III exhibits 3'-5' exonuclease proofreading activity. The beta chain is required for initiation of replication as well as for processivity of DNA replication.</text>
</comment>
<evidence type="ECO:0000313" key="15">
    <source>
        <dbReference type="Proteomes" id="UP000824093"/>
    </source>
</evidence>
<proteinExistence type="inferred from homology"/>
<feature type="domain" description="DNA polymerase III beta sliding clamp C-terminal" evidence="13">
    <location>
        <begin position="245"/>
        <end position="368"/>
    </location>
</feature>
<dbReference type="Pfam" id="PF02768">
    <property type="entry name" value="DNA_pol3_beta_3"/>
    <property type="match status" value="1"/>
</dbReference>
<evidence type="ECO:0000256" key="4">
    <source>
        <dbReference type="ARBA" id="ARBA00022490"/>
    </source>
</evidence>
<evidence type="ECO:0000259" key="13">
    <source>
        <dbReference type="Pfam" id="PF02768"/>
    </source>
</evidence>
<dbReference type="NCBIfam" id="TIGR00663">
    <property type="entry name" value="dnan"/>
    <property type="match status" value="1"/>
</dbReference>
<organism evidence="14 15">
    <name type="scientific">Candidatus Merdicola faecigallinarum</name>
    <dbReference type="NCBI Taxonomy" id="2840862"/>
    <lineage>
        <taxon>Bacteria</taxon>
        <taxon>Bacillati</taxon>
        <taxon>Bacillota</taxon>
        <taxon>Clostridia</taxon>
        <taxon>Candidatus Merdicola</taxon>
    </lineage>
</organism>
<evidence type="ECO:0000256" key="9">
    <source>
        <dbReference type="ARBA" id="ARBA00023125"/>
    </source>
</evidence>
<dbReference type="AlphaFoldDB" id="A0A9D1SAF6"/>
<comment type="similarity">
    <text evidence="2 10">Belongs to the beta sliding clamp family.</text>
</comment>
<keyword evidence="5 10" id="KW-0808">Transferase</keyword>
<evidence type="ECO:0000256" key="8">
    <source>
        <dbReference type="ARBA" id="ARBA00022932"/>
    </source>
</evidence>
<dbReference type="InterPro" id="IPR022637">
    <property type="entry name" value="DNA_polIII_beta_cen"/>
</dbReference>
<evidence type="ECO:0000256" key="3">
    <source>
        <dbReference type="ARBA" id="ARBA00021035"/>
    </source>
</evidence>
<reference evidence="14" key="2">
    <citation type="journal article" date="2021" name="PeerJ">
        <title>Extensive microbial diversity within the chicken gut microbiome revealed by metagenomics and culture.</title>
        <authorList>
            <person name="Gilroy R."/>
            <person name="Ravi A."/>
            <person name="Getino M."/>
            <person name="Pursley I."/>
            <person name="Horton D.L."/>
            <person name="Alikhan N.F."/>
            <person name="Baker D."/>
            <person name="Gharbi K."/>
            <person name="Hall N."/>
            <person name="Watson M."/>
            <person name="Adriaenssens E.M."/>
            <person name="Foster-Nyarko E."/>
            <person name="Jarju S."/>
            <person name="Secka A."/>
            <person name="Antonio M."/>
            <person name="Oren A."/>
            <person name="Chaudhuri R.R."/>
            <person name="La Ragione R."/>
            <person name="Hildebrand F."/>
            <person name="Pallen M.J."/>
        </authorList>
    </citation>
    <scope>NUCLEOTIDE SEQUENCE</scope>
    <source>
        <strain evidence="14">CHK195-15760</strain>
    </source>
</reference>
<dbReference type="GO" id="GO:0003677">
    <property type="term" value="F:DNA binding"/>
    <property type="evidence" value="ECO:0007669"/>
    <property type="project" value="UniProtKB-UniRule"/>
</dbReference>
<comment type="subcellular location">
    <subcellularLocation>
        <location evidence="1 10">Cytoplasm</location>
    </subcellularLocation>
</comment>
<dbReference type="Gene3D" id="3.10.150.10">
    <property type="entry name" value="DNA Polymerase III, subunit A, domain 2"/>
    <property type="match status" value="1"/>
</dbReference>
<evidence type="ECO:0000256" key="2">
    <source>
        <dbReference type="ARBA" id="ARBA00010752"/>
    </source>
</evidence>
<dbReference type="GO" id="GO:0009360">
    <property type="term" value="C:DNA polymerase III complex"/>
    <property type="evidence" value="ECO:0007669"/>
    <property type="project" value="InterPro"/>
</dbReference>